<organism evidence="2 3">
    <name type="scientific">Breznakibacter xylanolyticus</name>
    <dbReference type="NCBI Taxonomy" id="990"/>
    <lineage>
        <taxon>Bacteria</taxon>
        <taxon>Pseudomonadati</taxon>
        <taxon>Bacteroidota</taxon>
        <taxon>Bacteroidia</taxon>
        <taxon>Marinilabiliales</taxon>
        <taxon>Marinilabiliaceae</taxon>
        <taxon>Breznakibacter</taxon>
    </lineage>
</organism>
<proteinExistence type="predicted"/>
<keyword evidence="1" id="KW-0472">Membrane</keyword>
<name>A0A2W7P4Y0_9BACT</name>
<dbReference type="AlphaFoldDB" id="A0A2W7P4Y0"/>
<dbReference type="Proteomes" id="UP000249239">
    <property type="component" value="Unassembled WGS sequence"/>
</dbReference>
<keyword evidence="3" id="KW-1185">Reference proteome</keyword>
<reference evidence="2 3" key="1">
    <citation type="submission" date="2018-06" db="EMBL/GenBank/DDBJ databases">
        <title>Genomic Encyclopedia of Archaeal and Bacterial Type Strains, Phase II (KMG-II): from individual species to whole genera.</title>
        <authorList>
            <person name="Goeker M."/>
        </authorList>
    </citation>
    <scope>NUCLEOTIDE SEQUENCE [LARGE SCALE GENOMIC DNA]</scope>
    <source>
        <strain evidence="2 3">DSM 6779</strain>
    </source>
</reference>
<dbReference type="EMBL" id="QKZK01000002">
    <property type="protein sequence ID" value="PZX20406.1"/>
    <property type="molecule type" value="Genomic_DNA"/>
</dbReference>
<keyword evidence="1" id="KW-0812">Transmembrane</keyword>
<gene>
    <name evidence="2" type="ORF">LX69_00405</name>
</gene>
<evidence type="ECO:0000313" key="3">
    <source>
        <dbReference type="Proteomes" id="UP000249239"/>
    </source>
</evidence>
<evidence type="ECO:0000313" key="2">
    <source>
        <dbReference type="EMBL" id="PZX20406.1"/>
    </source>
</evidence>
<comment type="caution">
    <text evidence="2">The sequence shown here is derived from an EMBL/GenBank/DDBJ whole genome shotgun (WGS) entry which is preliminary data.</text>
</comment>
<accession>A0A2W7P4Y0</accession>
<feature type="transmembrane region" description="Helical" evidence="1">
    <location>
        <begin position="21"/>
        <end position="39"/>
    </location>
</feature>
<feature type="transmembrane region" description="Helical" evidence="1">
    <location>
        <begin position="59"/>
        <end position="78"/>
    </location>
</feature>
<sequence>MTMMTQDEEPDATLQSKLNDLLLLAGCLVLGGAMLLYPHLFDDVHVHGRRSLMKLIFKFIWGIPVGIIVIAIAGWLGYRFYADYVKRK</sequence>
<keyword evidence="1" id="KW-1133">Transmembrane helix</keyword>
<evidence type="ECO:0000256" key="1">
    <source>
        <dbReference type="SAM" id="Phobius"/>
    </source>
</evidence>
<protein>
    <submittedName>
        <fullName evidence="2">Uncharacterized protein</fullName>
    </submittedName>
</protein>
<dbReference type="RefSeq" id="WP_111444131.1">
    <property type="nucleotide sequence ID" value="NZ_QKZK01000002.1"/>
</dbReference>